<reference evidence="1" key="1">
    <citation type="submission" date="2023-03" db="EMBL/GenBank/DDBJ databases">
        <title>Andean soil-derived lignocellulolytic bacterial consortium as a source of novel taxa and putative plastic-active enzymes.</title>
        <authorList>
            <person name="Diaz-Garcia L."/>
            <person name="Chuvochina M."/>
            <person name="Feuerriegel G."/>
            <person name="Bunk B."/>
            <person name="Sproer C."/>
            <person name="Streit W.R."/>
            <person name="Rodriguez L.M."/>
            <person name="Overmann J."/>
            <person name="Jimenez D.J."/>
        </authorList>
    </citation>
    <scope>NUCLEOTIDE SEQUENCE</scope>
    <source>
        <strain evidence="1">MAG 7</strain>
    </source>
</reference>
<name>A0AAJ6BIB7_9BACT</name>
<dbReference type="Pfam" id="PF08309">
    <property type="entry name" value="LVIVD"/>
    <property type="match status" value="1"/>
</dbReference>
<dbReference type="EMBL" id="CP119311">
    <property type="protein sequence ID" value="WEK38133.1"/>
    <property type="molecule type" value="Genomic_DNA"/>
</dbReference>
<dbReference type="AlphaFoldDB" id="A0AAJ6BIB7"/>
<dbReference type="SUPFAM" id="SSF63825">
    <property type="entry name" value="YWTD domain"/>
    <property type="match status" value="1"/>
</dbReference>
<evidence type="ECO:0000313" key="2">
    <source>
        <dbReference type="Proteomes" id="UP001220610"/>
    </source>
</evidence>
<gene>
    <name evidence="1" type="ORF">P0Y53_11555</name>
</gene>
<dbReference type="InterPro" id="IPR013211">
    <property type="entry name" value="LVIVD"/>
</dbReference>
<sequence length="405" mass="44552">MYKNFTLHGRLAALLLVAMVFNSCVKDQCRRTYQLYSPVYKSLSQVRAGMKSDAASPLINPGKLYIYNNFIFLNERDKGIHVIDNTVASAPRNIAFINIPGNQDLVVSGSTLYADSYTDLVTFDITDPLNAVTKDFKYNVFPHRGNYVLNRAGTDNPDEIQVVVGYTTRDTSEACDCGAELISDAAPGGRGGSMARFTLKGNYLYTVTTSNLNVFDVSSPQEPVFKHTQGLGWNIETIFPFGQNLFIGSTTGMFIYDIQDPAVPVQQGQFTHARSCDPVVTDGKYAYVTLRSGANCPGSANQLEVLDVQDLKAPKLVQTYPLNSPFGLSKDDNLLFICDGTAGLKVFDATDPASLQPLQQLTGFFAYDVIAYNNQAIVVTLNGLYQFNYFNTKNIQLVSKLLIGQ</sequence>
<evidence type="ECO:0008006" key="3">
    <source>
        <dbReference type="Google" id="ProtNLM"/>
    </source>
</evidence>
<organism evidence="1 2">
    <name type="scientific">Candidatus Pseudobacter hemicellulosilyticus</name>
    <dbReference type="NCBI Taxonomy" id="3121375"/>
    <lineage>
        <taxon>Bacteria</taxon>
        <taxon>Pseudomonadati</taxon>
        <taxon>Bacteroidota</taxon>
        <taxon>Chitinophagia</taxon>
        <taxon>Chitinophagales</taxon>
        <taxon>Chitinophagaceae</taxon>
        <taxon>Pseudobacter</taxon>
    </lineage>
</organism>
<proteinExistence type="predicted"/>
<dbReference type="Proteomes" id="UP001220610">
    <property type="component" value="Chromosome"/>
</dbReference>
<evidence type="ECO:0000313" key="1">
    <source>
        <dbReference type="EMBL" id="WEK38133.1"/>
    </source>
</evidence>
<protein>
    <recommendedName>
        <fullName evidence="3">LVIVD repeat-containing protein</fullName>
    </recommendedName>
</protein>
<accession>A0AAJ6BIB7</accession>